<evidence type="ECO:0000313" key="3">
    <source>
        <dbReference type="EMBL" id="MFC7305206.1"/>
    </source>
</evidence>
<reference evidence="4" key="1">
    <citation type="journal article" date="2019" name="Int. J. Syst. Evol. Microbiol.">
        <title>The Global Catalogue of Microorganisms (GCM) 10K type strain sequencing project: providing services to taxonomists for standard genome sequencing and annotation.</title>
        <authorList>
            <consortium name="The Broad Institute Genomics Platform"/>
            <consortium name="The Broad Institute Genome Sequencing Center for Infectious Disease"/>
            <person name="Wu L."/>
            <person name="Ma J."/>
        </authorList>
    </citation>
    <scope>NUCLEOTIDE SEQUENCE [LARGE SCALE GENOMIC DNA]</scope>
    <source>
        <strain evidence="4">SYNS20</strain>
    </source>
</reference>
<sequence length="201" mass="21121">MTFRRLRDDKGSTIPLYVWLVGMLLFVAFVFFVFAKGAVARNGAQSAADAAALAAAQEVRDELTEGFLGGLKAGDWDDWLDGDGFLGDGEAAAADLAAANDSSLTSLDTGSLDGNPSFTAAVETNYTVGDSLIPGTENTRANAEATAVIEPRCTVEVDIDPAKDVKFTCDGSGPWEIDPKNPGEIADLPKAKDLFAVRLAD</sequence>
<dbReference type="EMBL" id="JBHTCF010000004">
    <property type="protein sequence ID" value="MFC7305206.1"/>
    <property type="molecule type" value="Genomic_DNA"/>
</dbReference>
<keyword evidence="1" id="KW-0812">Transmembrane</keyword>
<proteinExistence type="predicted"/>
<dbReference type="Pfam" id="PF13400">
    <property type="entry name" value="Tad"/>
    <property type="match status" value="1"/>
</dbReference>
<accession>A0ABW2JIF7</accession>
<dbReference type="RefSeq" id="WP_381830566.1">
    <property type="nucleotide sequence ID" value="NZ_JBHTCF010000004.1"/>
</dbReference>
<keyword evidence="4" id="KW-1185">Reference proteome</keyword>
<evidence type="ECO:0000259" key="2">
    <source>
        <dbReference type="Pfam" id="PF13400"/>
    </source>
</evidence>
<feature type="transmembrane region" description="Helical" evidence="1">
    <location>
        <begin position="16"/>
        <end position="35"/>
    </location>
</feature>
<evidence type="ECO:0000256" key="1">
    <source>
        <dbReference type="SAM" id="Phobius"/>
    </source>
</evidence>
<feature type="domain" description="Putative Flp pilus-assembly TadG-like N-terminal" evidence="2">
    <location>
        <begin position="18"/>
        <end position="57"/>
    </location>
</feature>
<keyword evidence="1" id="KW-0472">Membrane</keyword>
<dbReference type="InterPro" id="IPR028087">
    <property type="entry name" value="Tad_N"/>
</dbReference>
<evidence type="ECO:0000313" key="4">
    <source>
        <dbReference type="Proteomes" id="UP001596523"/>
    </source>
</evidence>
<dbReference type="Proteomes" id="UP001596523">
    <property type="component" value="Unassembled WGS sequence"/>
</dbReference>
<name>A0ABW2JIF7_9ACTN</name>
<protein>
    <submittedName>
        <fullName evidence="3">Pilus assembly protein TadG-related protein</fullName>
    </submittedName>
</protein>
<keyword evidence="1" id="KW-1133">Transmembrane helix</keyword>
<comment type="caution">
    <text evidence="3">The sequence shown here is derived from an EMBL/GenBank/DDBJ whole genome shotgun (WGS) entry which is preliminary data.</text>
</comment>
<gene>
    <name evidence="3" type="ORF">ACFQVC_13360</name>
</gene>
<organism evidence="3 4">
    <name type="scientific">Streptomyces monticola</name>
    <dbReference type="NCBI Taxonomy" id="2666263"/>
    <lineage>
        <taxon>Bacteria</taxon>
        <taxon>Bacillati</taxon>
        <taxon>Actinomycetota</taxon>
        <taxon>Actinomycetes</taxon>
        <taxon>Kitasatosporales</taxon>
        <taxon>Streptomycetaceae</taxon>
        <taxon>Streptomyces</taxon>
    </lineage>
</organism>